<protein>
    <submittedName>
        <fullName evidence="1">Helix-turn-helix domain-containing protein</fullName>
    </submittedName>
</protein>
<reference evidence="1 2" key="1">
    <citation type="submission" date="2020-04" db="EMBL/GenBank/DDBJ databases">
        <title>MicrobeNet Type strains.</title>
        <authorList>
            <person name="Nicholson A.C."/>
        </authorList>
    </citation>
    <scope>NUCLEOTIDE SEQUENCE [LARGE SCALE GENOMIC DNA]</scope>
    <source>
        <strain evidence="1 2">ATCC BAA-789</strain>
    </source>
</reference>
<keyword evidence="2" id="KW-1185">Reference proteome</keyword>
<organism evidence="1 2">
    <name type="scientific">Sanguibacter hominis ATCC BAA-789</name>
    <dbReference type="NCBI Taxonomy" id="1312740"/>
    <lineage>
        <taxon>Bacteria</taxon>
        <taxon>Bacillati</taxon>
        <taxon>Actinomycetota</taxon>
        <taxon>Actinomycetes</taxon>
        <taxon>Micrococcales</taxon>
        <taxon>Sanguibacteraceae</taxon>
        <taxon>Sanguibacter</taxon>
    </lineage>
</organism>
<dbReference type="EMBL" id="JAAXOW010000007">
    <property type="protein sequence ID" value="NKX94239.1"/>
    <property type="molecule type" value="Genomic_DNA"/>
</dbReference>
<name>A0A9X5FDP3_9MICO</name>
<dbReference type="AlphaFoldDB" id="A0A9X5FDP3"/>
<evidence type="ECO:0000313" key="1">
    <source>
        <dbReference type="EMBL" id="NKX94239.1"/>
    </source>
</evidence>
<gene>
    <name evidence="1" type="ORF">HF995_13335</name>
</gene>
<comment type="caution">
    <text evidence="1">The sequence shown here is derived from an EMBL/GenBank/DDBJ whole genome shotgun (WGS) entry which is preliminary data.</text>
</comment>
<accession>A0A9X5FDP3</accession>
<proteinExistence type="predicted"/>
<sequence length="223" mass="23466">MSYLSTADLAAALGVSRRQAQRLVAAGKVDGAHRAGRAYVVEETASVNVLGRGRPWSERTAWAALGMLSGDSLVDVDAVQRRRLRARMAQLDAGALASKVRAHAAWQRYRTTTSALAIARERLVLSGASAASSLGVATVGDDLASVCGYCTAEVARDLVTAFAMAPDRRGNLLLAVPGEHLTVDGALMPAGVVAVDLMDSASERDRVVGREWIDAALGAMRHD</sequence>
<dbReference type="RefSeq" id="WP_168448313.1">
    <property type="nucleotide sequence ID" value="NZ_JAAXOW010000007.1"/>
</dbReference>
<evidence type="ECO:0000313" key="2">
    <source>
        <dbReference type="Proteomes" id="UP000774283"/>
    </source>
</evidence>
<dbReference type="Proteomes" id="UP000774283">
    <property type="component" value="Unassembled WGS sequence"/>
</dbReference>